<reference evidence="2 3" key="1">
    <citation type="journal article" date="2019" name="Sci. Rep.">
        <title>Orb-weaving spider Araneus ventricosus genome elucidates the spidroin gene catalogue.</title>
        <authorList>
            <person name="Kono N."/>
            <person name="Nakamura H."/>
            <person name="Ohtoshi R."/>
            <person name="Moran D.A.P."/>
            <person name="Shinohara A."/>
            <person name="Yoshida Y."/>
            <person name="Fujiwara M."/>
            <person name="Mori M."/>
            <person name="Tomita M."/>
            <person name="Arakawa K."/>
        </authorList>
    </citation>
    <scope>NUCLEOTIDE SEQUENCE [LARGE SCALE GENOMIC DNA]</scope>
</reference>
<comment type="caution">
    <text evidence="2">The sequence shown here is derived from an EMBL/GenBank/DDBJ whole genome shotgun (WGS) entry which is preliminary data.</text>
</comment>
<accession>A0A4Y2B0X4</accession>
<sequence length="95" mass="10350">MATSFQNCGETRELEQSSIVGANGPIAAIGRRENPTPRNRSLKWNVLAQVSSSSSDCGSSLREPSQNSLHVASKRDVNITKLNMLRSYQSVLFPA</sequence>
<evidence type="ECO:0000256" key="1">
    <source>
        <dbReference type="SAM" id="MobiDB-lite"/>
    </source>
</evidence>
<evidence type="ECO:0000313" key="3">
    <source>
        <dbReference type="Proteomes" id="UP000499080"/>
    </source>
</evidence>
<proteinExistence type="predicted"/>
<name>A0A4Y2B0X4_ARAVE</name>
<protein>
    <submittedName>
        <fullName evidence="2">Uncharacterized protein</fullName>
    </submittedName>
</protein>
<dbReference type="EMBL" id="BGPR01000044">
    <property type="protein sequence ID" value="GBL85658.1"/>
    <property type="molecule type" value="Genomic_DNA"/>
</dbReference>
<evidence type="ECO:0000313" key="2">
    <source>
        <dbReference type="EMBL" id="GBL85658.1"/>
    </source>
</evidence>
<feature type="region of interest" description="Disordered" evidence="1">
    <location>
        <begin position="1"/>
        <end position="40"/>
    </location>
</feature>
<organism evidence="2 3">
    <name type="scientific">Araneus ventricosus</name>
    <name type="common">Orbweaver spider</name>
    <name type="synonym">Epeira ventricosa</name>
    <dbReference type="NCBI Taxonomy" id="182803"/>
    <lineage>
        <taxon>Eukaryota</taxon>
        <taxon>Metazoa</taxon>
        <taxon>Ecdysozoa</taxon>
        <taxon>Arthropoda</taxon>
        <taxon>Chelicerata</taxon>
        <taxon>Arachnida</taxon>
        <taxon>Araneae</taxon>
        <taxon>Araneomorphae</taxon>
        <taxon>Entelegynae</taxon>
        <taxon>Araneoidea</taxon>
        <taxon>Araneidae</taxon>
        <taxon>Araneus</taxon>
    </lineage>
</organism>
<dbReference type="Proteomes" id="UP000499080">
    <property type="component" value="Unassembled WGS sequence"/>
</dbReference>
<keyword evidence="3" id="KW-1185">Reference proteome</keyword>
<dbReference type="AlphaFoldDB" id="A0A4Y2B0X4"/>
<gene>
    <name evidence="2" type="ORF">AVEN_193118_1</name>
</gene>